<dbReference type="InterPro" id="IPR011076">
    <property type="entry name" value="Malate_synth_sf"/>
</dbReference>
<dbReference type="InterPro" id="IPR006253">
    <property type="entry name" value="Malate_synthG"/>
</dbReference>
<reference evidence="3" key="1">
    <citation type="journal article" date="2014" name="Environ. Microbiol.">
        <title>Comparative genomics of the marine bacterial genus Glaciecola reveals the high degree of genomic diversity and genomic characteristic for cold adaptation.</title>
        <authorList>
            <person name="Qin Q.L."/>
            <person name="Xie B.B."/>
            <person name="Yu Y."/>
            <person name="Shu Y.L."/>
            <person name="Rong J.C."/>
            <person name="Zhang Y.J."/>
            <person name="Zhao D.L."/>
            <person name="Chen X.L."/>
            <person name="Zhang X.Y."/>
            <person name="Chen B."/>
            <person name="Zhou B.C."/>
            <person name="Zhang Y.Z."/>
        </authorList>
    </citation>
    <scope>NUCLEOTIDE SEQUENCE [LARGE SCALE GENOMIC DNA]</scope>
    <source>
        <strain evidence="3">ACAM 615</strain>
    </source>
</reference>
<dbReference type="PANTHER" id="PTHR42739:SF1">
    <property type="entry name" value="MALATE SYNTHASE G"/>
    <property type="match status" value="1"/>
</dbReference>
<gene>
    <name evidence="2" type="ORF">GPAL_1904</name>
</gene>
<evidence type="ECO:0000313" key="2">
    <source>
        <dbReference type="EMBL" id="GAC28765.1"/>
    </source>
</evidence>
<dbReference type="Proteomes" id="UP000006251">
    <property type="component" value="Unassembled WGS sequence"/>
</dbReference>
<proteinExistence type="predicted"/>
<dbReference type="GO" id="GO:0009436">
    <property type="term" value="P:glyoxylate catabolic process"/>
    <property type="evidence" value="ECO:0007669"/>
    <property type="project" value="TreeGrafter"/>
</dbReference>
<dbReference type="GO" id="GO:0005829">
    <property type="term" value="C:cytosol"/>
    <property type="evidence" value="ECO:0007669"/>
    <property type="project" value="TreeGrafter"/>
</dbReference>
<dbReference type="EMBL" id="BAEQ01000029">
    <property type="protein sequence ID" value="GAC28765.1"/>
    <property type="molecule type" value="Genomic_DNA"/>
</dbReference>
<dbReference type="OrthoDB" id="5899875at2"/>
<organism evidence="2 3">
    <name type="scientific">Brumicola pallidula DSM 14239 = ACAM 615</name>
    <dbReference type="NCBI Taxonomy" id="1121922"/>
    <lineage>
        <taxon>Bacteria</taxon>
        <taxon>Pseudomonadati</taxon>
        <taxon>Pseudomonadota</taxon>
        <taxon>Gammaproteobacteria</taxon>
        <taxon>Alteromonadales</taxon>
        <taxon>Alteromonadaceae</taxon>
        <taxon>Brumicola</taxon>
    </lineage>
</organism>
<feature type="domain" description="Malate synthase G alpha-beta insertion" evidence="1">
    <location>
        <begin position="46"/>
        <end position="106"/>
    </location>
</feature>
<evidence type="ECO:0000259" key="1">
    <source>
        <dbReference type="Pfam" id="PF20658"/>
    </source>
</evidence>
<comment type="caution">
    <text evidence="2">The sequence shown here is derived from an EMBL/GenBank/DDBJ whole genome shotgun (WGS) entry which is preliminary data.</text>
</comment>
<dbReference type="GO" id="GO:0000287">
    <property type="term" value="F:magnesium ion binding"/>
    <property type="evidence" value="ECO:0007669"/>
    <property type="project" value="TreeGrafter"/>
</dbReference>
<dbReference type="AlphaFoldDB" id="K6ZZR3"/>
<dbReference type="GO" id="GO:0006097">
    <property type="term" value="P:glyoxylate cycle"/>
    <property type="evidence" value="ECO:0007669"/>
    <property type="project" value="InterPro"/>
</dbReference>
<sequence>MNMPIADVNRLDIQKQSFASELAILFGQMRHNTSSDVLDSCLEPSKILDQYFALQNGSHEDVKEYVIYFRHIMVFFADGTHCGLAQPKQFVAFAGHKDTPESIVLKENNVHIELVLNTRNYMNRAGASTHIEFPTQSTFTSKADDDYFVE</sequence>
<keyword evidence="3" id="KW-1185">Reference proteome</keyword>
<dbReference type="RefSeq" id="WP_006011125.1">
    <property type="nucleotide sequence ID" value="NZ_AUAV01000005.1"/>
</dbReference>
<dbReference type="SUPFAM" id="SSF51645">
    <property type="entry name" value="Malate synthase G"/>
    <property type="match status" value="1"/>
</dbReference>
<dbReference type="GO" id="GO:0004474">
    <property type="term" value="F:malate synthase activity"/>
    <property type="evidence" value="ECO:0007669"/>
    <property type="project" value="InterPro"/>
</dbReference>
<dbReference type="PANTHER" id="PTHR42739">
    <property type="entry name" value="MALATE SYNTHASE G"/>
    <property type="match status" value="1"/>
</dbReference>
<name>K6ZZR3_9ALTE</name>
<accession>K6ZZR3</accession>
<protein>
    <recommendedName>
        <fullName evidence="1">Malate synthase G alpha-beta insertion domain-containing protein</fullName>
    </recommendedName>
</protein>
<dbReference type="Gene3D" id="2.170.170.11">
    <property type="entry name" value="Malate synthase G - maily-beta sub-domain"/>
    <property type="match status" value="1"/>
</dbReference>
<dbReference type="InterPro" id="IPR048357">
    <property type="entry name" value="MSG_insertion"/>
</dbReference>
<dbReference type="Pfam" id="PF20658">
    <property type="entry name" value="MSG_insertion"/>
    <property type="match status" value="1"/>
</dbReference>
<evidence type="ECO:0000313" key="3">
    <source>
        <dbReference type="Proteomes" id="UP000006251"/>
    </source>
</evidence>
<dbReference type="STRING" id="1121922.GCA_000428905_01111"/>